<feature type="compositionally biased region" description="Polar residues" evidence="1">
    <location>
        <begin position="61"/>
        <end position="70"/>
    </location>
</feature>
<organism evidence="2 3">
    <name type="scientific">Grifola frondosa</name>
    <name type="common">Maitake</name>
    <name type="synonym">Polyporus frondosus</name>
    <dbReference type="NCBI Taxonomy" id="5627"/>
    <lineage>
        <taxon>Eukaryota</taxon>
        <taxon>Fungi</taxon>
        <taxon>Dikarya</taxon>
        <taxon>Basidiomycota</taxon>
        <taxon>Agaricomycotina</taxon>
        <taxon>Agaricomycetes</taxon>
        <taxon>Polyporales</taxon>
        <taxon>Grifolaceae</taxon>
        <taxon>Grifola</taxon>
    </lineage>
</organism>
<dbReference type="OMA" id="MAPGESC"/>
<feature type="compositionally biased region" description="Basic and acidic residues" evidence="1">
    <location>
        <begin position="78"/>
        <end position="87"/>
    </location>
</feature>
<feature type="compositionally biased region" description="Polar residues" evidence="1">
    <location>
        <begin position="466"/>
        <end position="484"/>
    </location>
</feature>
<name>A0A1C7M655_GRIFR</name>
<feature type="compositionally biased region" description="Polar residues" evidence="1">
    <location>
        <begin position="383"/>
        <end position="420"/>
    </location>
</feature>
<evidence type="ECO:0000256" key="1">
    <source>
        <dbReference type="SAM" id="MobiDB-lite"/>
    </source>
</evidence>
<accession>A0A1C7M655</accession>
<feature type="compositionally biased region" description="Low complexity" evidence="1">
    <location>
        <begin position="351"/>
        <end position="380"/>
    </location>
</feature>
<sequence length="511" mass="55257">MAPGESCTVTTSRKITVGNSRSRGQNRVNQRVPIKDKCTTYRCQWRHRRHYSPCVCQDARQSSAQRTQRPSGKCHTSRCLDGEREGKGSPNTHHPGTIHGQKALQDNAKPVVMVSRPLGDKTPFPNRVAGAVPFKTPAPETAKLAKLSLLEPEPAQILAPLLRPSSARKSLRIPLNGSAGRRASFKTPETQGNHWDVSDGDMDLGGDVAVEEVEVQEMEAEGLDDEIEYMPPTAIDLPYEPPFDMPDYKVLGRNLFEFAHSAPIDDSADLYYAADIELEIDTKELLRESGFIASSSEMEKLELPELEDDSPFVRKLVKPPAPIVTTKAPAHAPITRSATAAARALPIQPQTRASSRTVPSTATATSTSRPATRAMTSRAPSQLAVTSSMRTTRQPTSRDAIRSTRQPTATTSKSAAIINPSITRATAPIVLGRTSSTSSATSSNPATRAATSRTRSAAGTRATASIPSSTVKSGTATVPAQSTTKHVEDELVLAFRREKATDIEEDFLFDV</sequence>
<protein>
    <submittedName>
        <fullName evidence="2">Uncharacterized protein</fullName>
    </submittedName>
</protein>
<dbReference type="Proteomes" id="UP000092993">
    <property type="component" value="Unassembled WGS sequence"/>
</dbReference>
<dbReference type="EMBL" id="LUGG01000013">
    <property type="protein sequence ID" value="OBZ70534.1"/>
    <property type="molecule type" value="Genomic_DNA"/>
</dbReference>
<feature type="compositionally biased region" description="Low complexity" evidence="1">
    <location>
        <begin position="433"/>
        <end position="465"/>
    </location>
</feature>
<feature type="compositionally biased region" description="Polar residues" evidence="1">
    <location>
        <begin position="7"/>
        <end position="29"/>
    </location>
</feature>
<gene>
    <name evidence="2" type="ORF">A0H81_09463</name>
</gene>
<evidence type="ECO:0000313" key="2">
    <source>
        <dbReference type="EMBL" id="OBZ70534.1"/>
    </source>
</evidence>
<dbReference type="AlphaFoldDB" id="A0A1C7M655"/>
<feature type="region of interest" description="Disordered" evidence="1">
    <location>
        <begin position="327"/>
        <end position="420"/>
    </location>
</feature>
<evidence type="ECO:0000313" key="3">
    <source>
        <dbReference type="Proteomes" id="UP000092993"/>
    </source>
</evidence>
<feature type="region of interest" description="Disordered" evidence="1">
    <location>
        <begin position="1"/>
        <end position="31"/>
    </location>
</feature>
<comment type="caution">
    <text evidence="2">The sequence shown here is derived from an EMBL/GenBank/DDBJ whole genome shotgun (WGS) entry which is preliminary data.</text>
</comment>
<feature type="region of interest" description="Disordered" evidence="1">
    <location>
        <begin position="172"/>
        <end position="201"/>
    </location>
</feature>
<feature type="region of interest" description="Disordered" evidence="1">
    <location>
        <begin position="433"/>
        <end position="484"/>
    </location>
</feature>
<feature type="region of interest" description="Disordered" evidence="1">
    <location>
        <begin position="61"/>
        <end position="103"/>
    </location>
</feature>
<dbReference type="STRING" id="5627.A0A1C7M655"/>
<proteinExistence type="predicted"/>
<keyword evidence="3" id="KW-1185">Reference proteome</keyword>
<reference evidence="2 3" key="1">
    <citation type="submission" date="2016-03" db="EMBL/GenBank/DDBJ databases">
        <title>Whole genome sequencing of Grifola frondosa 9006-11.</title>
        <authorList>
            <person name="Min B."/>
            <person name="Park H."/>
            <person name="Kim J.-G."/>
            <person name="Cho H."/>
            <person name="Oh Y.-L."/>
            <person name="Kong W.-S."/>
            <person name="Choi I.-G."/>
        </authorList>
    </citation>
    <scope>NUCLEOTIDE SEQUENCE [LARGE SCALE GENOMIC DNA]</scope>
    <source>
        <strain evidence="2 3">9006-11</strain>
    </source>
</reference>
<dbReference type="OrthoDB" id="3266915at2759"/>